<evidence type="ECO:0000313" key="8">
    <source>
        <dbReference type="Proteomes" id="UP000657918"/>
    </source>
</evidence>
<feature type="transmembrane region" description="Helical" evidence="6">
    <location>
        <begin position="360"/>
        <end position="384"/>
    </location>
</feature>
<comment type="subcellular location">
    <subcellularLocation>
        <location evidence="1">Membrane</location>
        <topology evidence="1">Single-pass membrane protein</topology>
    </subcellularLocation>
</comment>
<dbReference type="InterPro" id="IPR018939">
    <property type="entry name" value="Autophagy-rel_prot_27"/>
</dbReference>
<reference evidence="7 8" key="1">
    <citation type="submission" date="2020-10" db="EMBL/GenBank/DDBJ databases">
        <title>Plant Genome Project.</title>
        <authorList>
            <person name="Zhang R.-G."/>
        </authorList>
    </citation>
    <scope>NUCLEOTIDE SEQUENCE [LARGE SCALE GENOMIC DNA]</scope>
    <source>
        <strain evidence="7">FAFU-HL-1</strain>
        <tissue evidence="7">Leaf</tissue>
    </source>
</reference>
<proteinExistence type="predicted"/>
<accession>A0A835JT59</accession>
<dbReference type="Pfam" id="PF09451">
    <property type="entry name" value="ATG27"/>
    <property type="match status" value="1"/>
</dbReference>
<keyword evidence="3" id="KW-0732">Signal</keyword>
<evidence type="ECO:0000313" key="7">
    <source>
        <dbReference type="EMBL" id="KAF9676967.1"/>
    </source>
</evidence>
<name>A0A835JT59_9ROSI</name>
<protein>
    <recommendedName>
        <fullName evidence="9">Autophagy-related protein 27</fullName>
    </recommendedName>
</protein>
<keyword evidence="4 6" id="KW-1133">Transmembrane helix</keyword>
<dbReference type="GO" id="GO:0000139">
    <property type="term" value="C:Golgi membrane"/>
    <property type="evidence" value="ECO:0007669"/>
    <property type="project" value="UniProtKB-SubCell"/>
</dbReference>
<evidence type="ECO:0000256" key="5">
    <source>
        <dbReference type="ARBA" id="ARBA00023136"/>
    </source>
</evidence>
<dbReference type="AlphaFoldDB" id="A0A835JT59"/>
<evidence type="ECO:0008006" key="9">
    <source>
        <dbReference type="Google" id="ProtNLM"/>
    </source>
</evidence>
<dbReference type="OrthoDB" id="29460at2759"/>
<organism evidence="7 8">
    <name type="scientific">Salix dunnii</name>
    <dbReference type="NCBI Taxonomy" id="1413687"/>
    <lineage>
        <taxon>Eukaryota</taxon>
        <taxon>Viridiplantae</taxon>
        <taxon>Streptophyta</taxon>
        <taxon>Embryophyta</taxon>
        <taxon>Tracheophyta</taxon>
        <taxon>Spermatophyta</taxon>
        <taxon>Magnoliopsida</taxon>
        <taxon>eudicotyledons</taxon>
        <taxon>Gunneridae</taxon>
        <taxon>Pentapetalae</taxon>
        <taxon>rosids</taxon>
        <taxon>fabids</taxon>
        <taxon>Malpighiales</taxon>
        <taxon>Salicaceae</taxon>
        <taxon>Saliceae</taxon>
        <taxon>Salix</taxon>
    </lineage>
</organism>
<dbReference type="PANTHER" id="PTHR15071:SF0">
    <property type="entry name" value="MANNOSE 6-PHOSPHATE RECEPTOR-LIKE PROTEIN 1"/>
    <property type="match status" value="1"/>
</dbReference>
<keyword evidence="5 6" id="KW-0472">Membrane</keyword>
<gene>
    <name evidence="7" type="ORF">SADUNF_Sadunf08G0058400</name>
</gene>
<dbReference type="PANTHER" id="PTHR15071">
    <property type="entry name" value="MANNOSE-6-PHOSPHATE RECEPTOR FAMILY MEMBER"/>
    <property type="match status" value="1"/>
</dbReference>
<evidence type="ECO:0000256" key="1">
    <source>
        <dbReference type="ARBA" id="ARBA00004167"/>
    </source>
</evidence>
<evidence type="ECO:0000256" key="3">
    <source>
        <dbReference type="ARBA" id="ARBA00022729"/>
    </source>
</evidence>
<dbReference type="Proteomes" id="UP000657918">
    <property type="component" value="Chromosome 8"/>
</dbReference>
<keyword evidence="8" id="KW-1185">Reference proteome</keyword>
<evidence type="ECO:0000256" key="4">
    <source>
        <dbReference type="ARBA" id="ARBA00022989"/>
    </source>
</evidence>
<keyword evidence="2 6" id="KW-0812">Transmembrane</keyword>
<evidence type="ECO:0000256" key="2">
    <source>
        <dbReference type="ARBA" id="ARBA00022692"/>
    </source>
</evidence>
<comment type="caution">
    <text evidence="7">The sequence shown here is derived from an EMBL/GenBank/DDBJ whole genome shotgun (WGS) entry which is preliminary data.</text>
</comment>
<evidence type="ECO:0000256" key="6">
    <source>
        <dbReference type="SAM" id="Phobius"/>
    </source>
</evidence>
<sequence>MTIKNKDRARTAGPLEARITLSGLLLPSASNMGFDPSLELIDNSNRLIFPCELRLTATQERRKDLCTSIALFIWQFLSALRYPTSTALTAKQKKKRQMKITISFFNSLRYYFLITAILHRAGSLNPVSAVCERSFVVSNKVYSFSLVSPLPNFPHGVLSEDGEQDRALVSGWLHQLCDGMIFNHDPPRCVDCLSWKLSSVSCQRSIVKALTRDGIRTSTHHTFPMCASDSSSFNLAYRCHMELELSLHGYLDCGGASHCGMECSALMAKNIGGYDVCTTIGKVTSTTTSIIDNQNPHKGVIVKMTSSGSEHNCSLSVSVICDSNRVHGPHSLEKLGTCDYAAVLQHPSGCATINGHGKGWGWFGTLMIIVLCLFGGYLSAGAVYRHFFLGFHGLDMIPNLDFWTRLPHRTQSFFAYLVRKFRGPTEGHRNSYSPVNF</sequence>
<dbReference type="EMBL" id="JADGMS010000008">
    <property type="protein sequence ID" value="KAF9676967.1"/>
    <property type="molecule type" value="Genomic_DNA"/>
</dbReference>